<proteinExistence type="predicted"/>
<dbReference type="Pfam" id="PF19775">
    <property type="entry name" value="DUF6261"/>
    <property type="match status" value="1"/>
</dbReference>
<reference evidence="1 2" key="1">
    <citation type="submission" date="2024-02" db="EMBL/GenBank/DDBJ databases">
        <title>Whole genome sequencing of Parabacteroides sp. AD58.</title>
        <authorList>
            <person name="Chaplin A.V."/>
            <person name="Pikina A.P."/>
            <person name="Sokolova S.R."/>
            <person name="Korostin D.O."/>
            <person name="Efimov B.A."/>
        </authorList>
    </citation>
    <scope>NUCLEOTIDE SEQUENCE [LARGE SCALE GENOMIC DNA]</scope>
    <source>
        <strain evidence="1 2">AD58</strain>
    </source>
</reference>
<name>A0ABZ2IHZ2_9BACT</name>
<keyword evidence="2" id="KW-1185">Reference proteome</keyword>
<gene>
    <name evidence="1" type="ORF">NEE14_011695</name>
</gene>
<dbReference type="EMBL" id="CP146284">
    <property type="protein sequence ID" value="WWV65655.1"/>
    <property type="molecule type" value="Genomic_DNA"/>
</dbReference>
<dbReference type="InterPro" id="IPR046228">
    <property type="entry name" value="DUF6261"/>
</dbReference>
<organism evidence="1 2">
    <name type="scientific">Parabacteroides absconsus</name>
    <dbReference type="NCBI Taxonomy" id="2951805"/>
    <lineage>
        <taxon>Bacteria</taxon>
        <taxon>Pseudomonadati</taxon>
        <taxon>Bacteroidota</taxon>
        <taxon>Bacteroidia</taxon>
        <taxon>Bacteroidales</taxon>
        <taxon>Tannerellaceae</taxon>
        <taxon>Parabacteroides</taxon>
    </lineage>
</organism>
<evidence type="ECO:0000313" key="2">
    <source>
        <dbReference type="Proteomes" id="UP001320603"/>
    </source>
</evidence>
<evidence type="ECO:0000313" key="1">
    <source>
        <dbReference type="EMBL" id="WWV65655.1"/>
    </source>
</evidence>
<sequence length="241" mass="26658">MKEIQNLSISQLQNEEAFGFFTLVKEEMDNLPADPGEGVAPLKAVKEAYIEKLDAYDEALETSNKLDSVQTVEAADAAADEAWGASYAYSKAMARHPDSMIRNAALSYVAVYEKYGNPTKLAQVKELGVLQNLLTDLEALGDDETIGFTMWREYIAETTASLMDAMNNRTDEQSRIQVGIVKETRLATEAAYRDLVGKVNVVAAYEGDAAYATFIDHMNALIDRQKAILKGRTTRNKKKAQ</sequence>
<dbReference type="RefSeq" id="WP_251966642.1">
    <property type="nucleotide sequence ID" value="NZ_CP146284.1"/>
</dbReference>
<dbReference type="Proteomes" id="UP001320603">
    <property type="component" value="Chromosome"/>
</dbReference>
<protein>
    <submittedName>
        <fullName evidence="1">DUF6261 family protein</fullName>
    </submittedName>
</protein>
<accession>A0ABZ2IHZ2</accession>